<keyword evidence="4" id="KW-1185">Reference proteome</keyword>
<dbReference type="Pfam" id="PF13598">
    <property type="entry name" value="DUF4139"/>
    <property type="match status" value="1"/>
</dbReference>
<feature type="domain" description="DUF4139" evidence="2">
    <location>
        <begin position="185"/>
        <end position="471"/>
    </location>
</feature>
<accession>A0AAN2CB58</accession>
<evidence type="ECO:0000259" key="2">
    <source>
        <dbReference type="Pfam" id="PF13598"/>
    </source>
</evidence>
<dbReference type="RefSeq" id="WP_317994960.1">
    <property type="nucleotide sequence ID" value="NZ_AP025523.1"/>
</dbReference>
<proteinExistence type="predicted"/>
<name>A0AAN2CB58_UNVUL</name>
<feature type="chain" id="PRO_5042931789" evidence="1">
    <location>
        <begin position="22"/>
        <end position="471"/>
    </location>
</feature>
<dbReference type="EMBL" id="AP025523">
    <property type="protein sequence ID" value="BDE07362.1"/>
    <property type="molecule type" value="Genomic_DNA"/>
</dbReference>
<sequence length="471" mass="51071">MRSALSLALSLAAALAASAGAEPGEHVSTLADQRGVGLTIYNTDLALVRDRRRLDLPKGESRLALRDVSAQIQPETALLQTLGSPERLSVIEQNFDFDLLSPQKLLQKYVGRDVDVVHVDPRAGARRTERARVLATNDGVVLRYPDRIETSIDGHLAFPSLPADLRDRPTLVSEVENARDGTQDVELTYLTGGLTWKADYTALLNANDTALDLRGLITLRNTSGTTYTGANVQLVAGNVNVVRSELQSAPKNLAVIGNAAARPSEQSLFEYHLYTLPRKTTVADNQTKQVELLTAPAVAVTKTLELRGAPYYYRSQAPDLGARLPVGTYVSFVNNGAGLAVPLPQGAVRVYKRDLSGTAQFVGSDTIEHTPKGETIRLHLGDAFDVTARKKQTEWRVLEPAGTYESAYEIVLRNAKTAPETVLVVEPIGGEWTILESSAPYKKSSSSTASWAIRVPAGGAATLTYRVRVRY</sequence>
<evidence type="ECO:0000313" key="4">
    <source>
        <dbReference type="Proteomes" id="UP001317532"/>
    </source>
</evidence>
<dbReference type="AlphaFoldDB" id="A0AAN2CB58"/>
<keyword evidence="1" id="KW-0732">Signal</keyword>
<feature type="signal peptide" evidence="1">
    <location>
        <begin position="1"/>
        <end position="21"/>
    </location>
</feature>
<protein>
    <submittedName>
        <fullName evidence="3">DUF4139 domain-containing protein</fullName>
    </submittedName>
</protein>
<dbReference type="Proteomes" id="UP001317532">
    <property type="component" value="Chromosome"/>
</dbReference>
<dbReference type="InterPro" id="IPR037291">
    <property type="entry name" value="DUF4139"/>
</dbReference>
<organism evidence="3 4">
    <name type="scientific">Vulcanimicrobium alpinum</name>
    <dbReference type="NCBI Taxonomy" id="3016050"/>
    <lineage>
        <taxon>Bacteria</taxon>
        <taxon>Bacillati</taxon>
        <taxon>Vulcanimicrobiota</taxon>
        <taxon>Vulcanimicrobiia</taxon>
        <taxon>Vulcanimicrobiales</taxon>
        <taxon>Vulcanimicrobiaceae</taxon>
        <taxon>Vulcanimicrobium</taxon>
    </lineage>
</organism>
<dbReference type="PANTHER" id="PTHR38075">
    <property type="entry name" value="DUF4139 DOMAIN-CONTAINING PROTEIN"/>
    <property type="match status" value="1"/>
</dbReference>
<gene>
    <name evidence="3" type="ORF">WPS_26380</name>
</gene>
<evidence type="ECO:0000256" key="1">
    <source>
        <dbReference type="SAM" id="SignalP"/>
    </source>
</evidence>
<dbReference type="KEGG" id="vab:WPS_26380"/>
<evidence type="ECO:0000313" key="3">
    <source>
        <dbReference type="EMBL" id="BDE07362.1"/>
    </source>
</evidence>
<dbReference type="PANTHER" id="PTHR38075:SF1">
    <property type="entry name" value="DUF4139 DOMAIN-CONTAINING PROTEIN"/>
    <property type="match status" value="1"/>
</dbReference>
<reference evidence="3 4" key="1">
    <citation type="journal article" date="2022" name="ISME Commun">
        <title>Vulcanimicrobium alpinus gen. nov. sp. nov., the first cultivated representative of the candidate phylum 'Eremiobacterota', is a metabolically versatile aerobic anoxygenic phototroph.</title>
        <authorList>
            <person name="Yabe S."/>
            <person name="Muto K."/>
            <person name="Abe K."/>
            <person name="Yokota A."/>
            <person name="Staudigel H."/>
            <person name="Tebo B.M."/>
        </authorList>
    </citation>
    <scope>NUCLEOTIDE SEQUENCE [LARGE SCALE GENOMIC DNA]</scope>
    <source>
        <strain evidence="3 4">WC8-2</strain>
    </source>
</reference>